<dbReference type="VEuPathDB" id="FungiDB:An01g06250"/>
<feature type="domain" description="DEK-C" evidence="3">
    <location>
        <begin position="36"/>
        <end position="91"/>
    </location>
</feature>
<dbReference type="EMBL" id="BCMY01000001">
    <property type="protein sequence ID" value="GAQ33850.1"/>
    <property type="molecule type" value="Genomic_DNA"/>
</dbReference>
<feature type="compositionally biased region" description="Polar residues" evidence="1">
    <location>
        <begin position="129"/>
        <end position="138"/>
    </location>
</feature>
<dbReference type="AlphaFoldDB" id="A0A100I4C1"/>
<protein>
    <submittedName>
        <fullName evidence="4">C2H2 finger domain protein</fullName>
    </submittedName>
</protein>
<dbReference type="GO" id="GO:0016567">
    <property type="term" value="P:protein ubiquitination"/>
    <property type="evidence" value="ECO:0007669"/>
    <property type="project" value="TreeGrafter"/>
</dbReference>
<dbReference type="InterPro" id="IPR057634">
    <property type="entry name" value="PAH_ZNF598/HEL2"/>
</dbReference>
<dbReference type="GO" id="GO:0043022">
    <property type="term" value="F:ribosome binding"/>
    <property type="evidence" value="ECO:0007669"/>
    <property type="project" value="TreeGrafter"/>
</dbReference>
<accession>A0A100I4C1</accession>
<dbReference type="InterPro" id="IPR036885">
    <property type="entry name" value="SWIB_MDM2_dom_sf"/>
</dbReference>
<dbReference type="PROSITE" id="PS51998">
    <property type="entry name" value="DEK_C"/>
    <property type="match status" value="1"/>
</dbReference>
<feature type="compositionally biased region" description="Polar residues" evidence="1">
    <location>
        <begin position="781"/>
        <end position="801"/>
    </location>
</feature>
<feature type="compositionally biased region" description="Low complexity" evidence="1">
    <location>
        <begin position="982"/>
        <end position="1051"/>
    </location>
</feature>
<evidence type="ECO:0000313" key="5">
    <source>
        <dbReference type="Proteomes" id="UP000068243"/>
    </source>
</evidence>
<feature type="compositionally biased region" description="Basic and acidic residues" evidence="1">
    <location>
        <begin position="139"/>
        <end position="149"/>
    </location>
</feature>
<reference evidence="5" key="1">
    <citation type="journal article" date="2016" name="Genome Announc.">
        <title>Draft genome sequence of Aspergillus niger strain An76.</title>
        <authorList>
            <person name="Gong W."/>
            <person name="Cheng Z."/>
            <person name="Zhang H."/>
            <person name="Liu L."/>
            <person name="Gao P."/>
            <person name="Wang L."/>
        </authorList>
    </citation>
    <scope>NUCLEOTIDE SEQUENCE [LARGE SCALE GENOMIC DNA]</scope>
    <source>
        <strain evidence="5">An76</strain>
    </source>
</reference>
<dbReference type="InterPro" id="IPR056437">
    <property type="entry name" value="Znf-C2H2_ZNF598/HEL2"/>
</dbReference>
<dbReference type="InterPro" id="IPR044288">
    <property type="entry name" value="ZNF598/HEL2"/>
</dbReference>
<feature type="compositionally biased region" description="Polar residues" evidence="1">
    <location>
        <begin position="1089"/>
        <end position="1106"/>
    </location>
</feature>
<dbReference type="Gene3D" id="1.10.245.10">
    <property type="entry name" value="SWIB/MDM2 domain"/>
    <property type="match status" value="1"/>
</dbReference>
<feature type="compositionally biased region" description="Pro residues" evidence="1">
    <location>
        <begin position="810"/>
        <end position="820"/>
    </location>
</feature>
<dbReference type="VEuPathDB" id="FungiDB:ATCC64974_18340"/>
<dbReference type="InterPro" id="IPR014876">
    <property type="entry name" value="DEK_C"/>
</dbReference>
<dbReference type="SUPFAM" id="SSF47592">
    <property type="entry name" value="SWIB/MDM2 domain"/>
    <property type="match status" value="1"/>
</dbReference>
<feature type="region of interest" description="Disordered" evidence="1">
    <location>
        <begin position="180"/>
        <end position="239"/>
    </location>
</feature>
<dbReference type="VEuPathDB" id="FungiDB:ASPNIDRAFT2_1132028"/>
<dbReference type="InterPro" id="IPR003121">
    <property type="entry name" value="SWIB_MDM2_domain"/>
</dbReference>
<proteinExistence type="predicted"/>
<dbReference type="PANTHER" id="PTHR22938:SF0">
    <property type="entry name" value="E3 UBIQUITIN-PROTEIN LIGASE ZNF598"/>
    <property type="match status" value="1"/>
</dbReference>
<comment type="caution">
    <text evidence="4">The sequence shown here is derived from an EMBL/GenBank/DDBJ whole genome shotgun (WGS) entry which is preliminary data.</text>
</comment>
<feature type="region of interest" description="Disordered" evidence="1">
    <location>
        <begin position="1082"/>
        <end position="1134"/>
    </location>
</feature>
<dbReference type="PROSITE" id="PS00028">
    <property type="entry name" value="ZINC_FINGER_C2H2_1"/>
    <property type="match status" value="1"/>
</dbReference>
<dbReference type="InterPro" id="IPR013087">
    <property type="entry name" value="Znf_C2H2_type"/>
</dbReference>
<evidence type="ECO:0000259" key="2">
    <source>
        <dbReference type="PROSITE" id="PS51925"/>
    </source>
</evidence>
<dbReference type="VEuPathDB" id="FungiDB:ATCC64974_18350"/>
<feature type="region of interest" description="Disordered" evidence="1">
    <location>
        <begin position="969"/>
        <end position="1066"/>
    </location>
</feature>
<dbReference type="SUPFAM" id="SSF109715">
    <property type="entry name" value="DEK C-terminal domain"/>
    <property type="match status" value="1"/>
</dbReference>
<feature type="region of interest" description="Disordered" evidence="1">
    <location>
        <begin position="781"/>
        <end position="821"/>
    </location>
</feature>
<organism evidence="4 5">
    <name type="scientific">Aspergillus niger</name>
    <dbReference type="NCBI Taxonomy" id="5061"/>
    <lineage>
        <taxon>Eukaryota</taxon>
        <taxon>Fungi</taxon>
        <taxon>Dikarya</taxon>
        <taxon>Ascomycota</taxon>
        <taxon>Pezizomycotina</taxon>
        <taxon>Eurotiomycetes</taxon>
        <taxon>Eurotiomycetidae</taxon>
        <taxon>Eurotiales</taxon>
        <taxon>Aspergillaceae</taxon>
        <taxon>Aspergillus</taxon>
        <taxon>Aspergillus subgen. Circumdati</taxon>
    </lineage>
</organism>
<feature type="domain" description="DM2" evidence="2">
    <location>
        <begin position="234"/>
        <end position="312"/>
    </location>
</feature>
<feature type="compositionally biased region" description="Basic residues" evidence="1">
    <location>
        <begin position="195"/>
        <end position="210"/>
    </location>
</feature>
<evidence type="ECO:0000259" key="3">
    <source>
        <dbReference type="PROSITE" id="PS51998"/>
    </source>
</evidence>
<dbReference type="OMA" id="AHEHTLH"/>
<dbReference type="Pfam" id="PF08766">
    <property type="entry name" value="DEK_C"/>
    <property type="match status" value="1"/>
</dbReference>
<dbReference type="SMART" id="SM00355">
    <property type="entry name" value="ZnF_C2H2"/>
    <property type="match status" value="4"/>
</dbReference>
<sequence length="1134" mass="125329">MSRKFGSLMFPVDCSTPRSLSTDIMAFSFSHAIVSPEARDQYIPIIDSILAKSDLTTISSKTIRNGLQDEIGYDLTPHKLAIKQLIMERFDVCAAQKGIQTASETPATSASTNGHGKDHDSVTPVEPSSPAQSSMSQKRQAESEERSDTSSKTPPIKKKKPDNDIDADALFAAKLQAEENMRARQTRGASTRRSQPVKKKQPTKAKTSKKVKAEDDSELESGSDSGKKVNRSGGFHKPLNLSPALSALLDGEVTLSRPQTVKRLWQYIHEHDLQDPNDRRQIRCDDAMRAVFKQDRIHMFTMTKILSQNFNAGLSPLRRNSLSGRTGSPKRDALLLLREQILGTVLQTSPSLITPSNRPSIFPRFQCPNPSPPKLPERKAKAGAAVDEAAEEALELLANRDTPMVTITILMMALEGVQDLGARDPVAEAAAEDGTSRIARGTSRRLLLKVDRVMRMFRQCQKAKESSLSRQKSLMMTMTAKSASFVLRRSTTPRSRRVITGLVIFTESNYVIFTDDHAKRYEDFKDSDFSQMDENLGIKYENNDIFEDTVLLLRYNCPDRGCDVACLGWPDLHRHVKSKHGRVMCDLCTRNKKVFTHEHELFTNAELRKHEKHGDDVPGAIDQSGFRGHPECGFCRQRFYGDDELYAHCRDRHERCHICDRRSGGRQQQYYIDYNALEDHFQKDHFLCLDRECLEKKFVVFESQMDLKAHQLECHPNGLSKDARRDARTVDLSTFDYRTPYQPQRQRRGAGRGRDPNAEPLPVSSAQPLRRDEVAYQRQMAIQSAQSVSTRSFGGQLTRNDTQPVRAPARPTPTQTPPASTPVAEMENLNLSADSASVTPQEKARRLRHAAVVERASNLLGNDQNKLKEFRARVSSYRTSSISATELIDAFFSLFDTSSTELGKLIKELAEIYEDEGKRNALLKAWNDWRAINEDYPALPGPGGMLPGMSPGTVNGSGAGGKRVLRLKSSTAQSSRSYVGRSGAMPSSSTSSAANPFPPLSSTTARSTPRTSKPAATTPWGAAAAAAPSAPTSAFSSATSSRSASRAPARPVNATSSEAFPALPAAPKPNVLMAGLTRGTVRWEDRNKPTANAWASRNDAGASSSNAEDDFPEFPAGGKKGKNKKGKQTLFHFG</sequence>
<evidence type="ECO:0000256" key="1">
    <source>
        <dbReference type="SAM" id="MobiDB-lite"/>
    </source>
</evidence>
<dbReference type="VEuPathDB" id="FungiDB:M747DRAFT_333256"/>
<feature type="region of interest" description="Disordered" evidence="1">
    <location>
        <begin position="103"/>
        <end position="165"/>
    </location>
</feature>
<dbReference type="VEuPathDB" id="FungiDB:ASPNIDRAFT2_1149738"/>
<dbReference type="InterPro" id="IPR019835">
    <property type="entry name" value="SWIB_domain"/>
</dbReference>
<dbReference type="PROSITE" id="PS51925">
    <property type="entry name" value="SWIB_MDM2"/>
    <property type="match status" value="1"/>
</dbReference>
<dbReference type="VEuPathDB" id="FungiDB:An01g06240"/>
<dbReference type="CDD" id="cd10567">
    <property type="entry name" value="SWIB-MDM2_like"/>
    <property type="match status" value="1"/>
</dbReference>
<feature type="compositionally biased region" description="Low complexity" evidence="1">
    <location>
        <begin position="103"/>
        <end position="112"/>
    </location>
</feature>
<dbReference type="GO" id="GO:0072344">
    <property type="term" value="P:rescue of stalled ribosome"/>
    <property type="evidence" value="ECO:0007669"/>
    <property type="project" value="InterPro"/>
</dbReference>
<feature type="region of interest" description="Disordered" evidence="1">
    <location>
        <begin position="731"/>
        <end position="769"/>
    </location>
</feature>
<dbReference type="Pfam" id="PF23202">
    <property type="entry name" value="PAH_ZNF598"/>
    <property type="match status" value="1"/>
</dbReference>
<evidence type="ECO:0000313" key="4">
    <source>
        <dbReference type="EMBL" id="GAQ33850.1"/>
    </source>
</evidence>
<dbReference type="SMART" id="SM00151">
    <property type="entry name" value="SWIB"/>
    <property type="match status" value="1"/>
</dbReference>
<gene>
    <name evidence="4" type="ORF">ABL_00384</name>
</gene>
<dbReference type="PANTHER" id="PTHR22938">
    <property type="entry name" value="ZINC FINGER PROTEIN 598"/>
    <property type="match status" value="1"/>
</dbReference>
<dbReference type="VEuPathDB" id="FungiDB:M747DRAFT_324587"/>
<dbReference type="OrthoDB" id="3838338at2759"/>
<name>A0A100I4C1_ASPNG</name>
<dbReference type="Proteomes" id="UP000068243">
    <property type="component" value="Unassembled WGS sequence"/>
</dbReference>
<dbReference type="Pfam" id="PF02201">
    <property type="entry name" value="SWIB"/>
    <property type="match status" value="1"/>
</dbReference>
<dbReference type="GO" id="GO:0061630">
    <property type="term" value="F:ubiquitin protein ligase activity"/>
    <property type="evidence" value="ECO:0007669"/>
    <property type="project" value="InterPro"/>
</dbReference>
<dbReference type="Pfam" id="PF23230">
    <property type="entry name" value="zf-C2H2_13"/>
    <property type="match status" value="1"/>
</dbReference>
<dbReference type="PaxDb" id="5061-CADANGAP00000600"/>